<feature type="signal peptide" evidence="1">
    <location>
        <begin position="1"/>
        <end position="22"/>
    </location>
</feature>
<evidence type="ECO:0000313" key="2">
    <source>
        <dbReference type="EMBL" id="RRR67915.1"/>
    </source>
</evidence>
<accession>A0A426TTF5</accession>
<dbReference type="AlphaFoldDB" id="A0A426TTF5"/>
<sequence length="466" mass="47992">MKLRNFLIIFALVLLAPLAAQANPVPSQTFTVYVPLVSVPGTPSGITSPTSLAVQAASHLGGAGDDLAAGVAIAPDGSVIVAGTLPGYQPPGVSPTTLLNGTNGWLLRLAPTGQLRSATRLGANITGLAMSPAGLLVACGDFGLAALPPEATSLHWHHALGQGRRCAVGTDGSSALLVGNEVAVFSADGTAQGRWSAGVGTTNDLVVDSAHEQVIVTGFKQVNNNLQIPFIRAYSYTGMLRWQSYDFAADTPNVGTADTRGERLALGQDGMLYLAGSINGGTGASIFVRDPKDASQSATDRLVVTDKYTNPFNVGSIKMLWLGRFDPADGTLIVGQSLLTRRSDDRGNSISAGAMAAGRDGTLYLVGQAFAALANRDQGRINGMPVGSYGGGDAYVLVLTPDFRQRQLWLAWSGTDGSRGGAVGLVVSDTTVAMVAQVSVGAFVSHNALQAAPGGGSDAYVAIWQR</sequence>
<dbReference type="SUPFAM" id="SSF63829">
    <property type="entry name" value="Calcium-dependent phosphotriesterase"/>
    <property type="match status" value="1"/>
</dbReference>
<protein>
    <submittedName>
        <fullName evidence="2">Uncharacterized protein</fullName>
    </submittedName>
</protein>
<evidence type="ECO:0000313" key="3">
    <source>
        <dbReference type="Proteomes" id="UP000280307"/>
    </source>
</evidence>
<dbReference type="Proteomes" id="UP000280307">
    <property type="component" value="Unassembled WGS sequence"/>
</dbReference>
<dbReference type="EMBL" id="RSAS01000757">
    <property type="protein sequence ID" value="RRR67915.1"/>
    <property type="molecule type" value="Genomic_DNA"/>
</dbReference>
<keyword evidence="1" id="KW-0732">Signal</keyword>
<evidence type="ECO:0000256" key="1">
    <source>
        <dbReference type="SAM" id="SignalP"/>
    </source>
</evidence>
<organism evidence="2 3">
    <name type="scientific">Candidatus Viridilinea halotolerans</name>
    <dbReference type="NCBI Taxonomy" id="2491704"/>
    <lineage>
        <taxon>Bacteria</taxon>
        <taxon>Bacillati</taxon>
        <taxon>Chloroflexota</taxon>
        <taxon>Chloroflexia</taxon>
        <taxon>Chloroflexales</taxon>
        <taxon>Chloroflexineae</taxon>
        <taxon>Oscillochloridaceae</taxon>
        <taxon>Candidatus Viridilinea</taxon>
    </lineage>
</organism>
<gene>
    <name evidence="2" type="ORF">EI684_18275</name>
</gene>
<proteinExistence type="predicted"/>
<name>A0A426TTF5_9CHLR</name>
<comment type="caution">
    <text evidence="2">The sequence shown here is derived from an EMBL/GenBank/DDBJ whole genome shotgun (WGS) entry which is preliminary data.</text>
</comment>
<reference evidence="2 3" key="1">
    <citation type="submission" date="2018-12" db="EMBL/GenBank/DDBJ databases">
        <title>Genome Sequence of Candidatus Viridilinea halotolerans isolated from saline sulfide-rich spring.</title>
        <authorList>
            <person name="Grouzdev D.S."/>
            <person name="Burganskaya E.I."/>
            <person name="Krutkina M.S."/>
            <person name="Sukhacheva M.V."/>
            <person name="Gorlenko V.M."/>
        </authorList>
    </citation>
    <scope>NUCLEOTIDE SEQUENCE [LARGE SCALE GENOMIC DNA]</scope>
    <source>
        <strain evidence="2">Chok-6</strain>
    </source>
</reference>
<feature type="chain" id="PRO_5019261177" evidence="1">
    <location>
        <begin position="23"/>
        <end position="466"/>
    </location>
</feature>